<reference evidence="2" key="1">
    <citation type="submission" date="2021-06" db="EMBL/GenBank/DDBJ databases">
        <authorList>
            <consortium name="DOE Joint Genome Institute"/>
            <person name="Mondo S.J."/>
            <person name="Amses K.R."/>
            <person name="Simmons D.R."/>
            <person name="Longcore J.E."/>
            <person name="Seto K."/>
            <person name="Alves G.H."/>
            <person name="Bonds A.E."/>
            <person name="Quandt C.A."/>
            <person name="Davis W.J."/>
            <person name="Chang Y."/>
            <person name="Letcher P.M."/>
            <person name="Powell M.J."/>
            <person name="Kuo A."/>
            <person name="Labutti K."/>
            <person name="Pangilinan J."/>
            <person name="Andreopoulos W."/>
            <person name="Tritt A."/>
            <person name="Riley R."/>
            <person name="Hundley H."/>
            <person name="Johnson J."/>
            <person name="Lipzen A."/>
            <person name="Barry K."/>
            <person name="Berbee M.L."/>
            <person name="Buchler N.E."/>
            <person name="Grigoriev I.V."/>
            <person name="Spatafora J.W."/>
            <person name="Stajich J.E."/>
            <person name="James T.Y."/>
        </authorList>
    </citation>
    <scope>NUCLEOTIDE SEQUENCE</scope>
    <source>
        <strain evidence="2">AG</strain>
    </source>
</reference>
<comment type="caution">
    <text evidence="2">The sequence shown here is derived from an EMBL/GenBank/DDBJ whole genome shotgun (WGS) entry which is preliminary data.</text>
</comment>
<evidence type="ECO:0000313" key="2">
    <source>
        <dbReference type="EMBL" id="KAI8582703.1"/>
    </source>
</evidence>
<name>A0AAD5EF23_UMBRA</name>
<dbReference type="RefSeq" id="XP_051447707.1">
    <property type="nucleotide sequence ID" value="XM_051586572.1"/>
</dbReference>
<gene>
    <name evidence="2" type="ORF">K450DRAFT_226479</name>
</gene>
<sequence>MIDRQSPISYGELSKLDRPIAHRGIRSRPLNAVADLTATLDDTSGTTKDTLDTYLKDLEDRKKGLKETWNSSVYRTTHSTDAQGNSIASAFDTNFVFPVATNTKSKQNSVPRRRVESIKDKETDTTSKRFSTPLLDMPTPTRFEVADLESDINAAPYQRIQEWRSDTAKNDINEPVRWELKHWHLLEYWYGILDHNVDEAAQAFYEQESLIGKAEGGSESITRHRWPL</sequence>
<proteinExistence type="predicted"/>
<dbReference type="AlphaFoldDB" id="A0AAD5EF23"/>
<evidence type="ECO:0000256" key="1">
    <source>
        <dbReference type="SAM" id="MobiDB-lite"/>
    </source>
</evidence>
<dbReference type="EMBL" id="MU620899">
    <property type="protein sequence ID" value="KAI8582703.1"/>
    <property type="molecule type" value="Genomic_DNA"/>
</dbReference>
<dbReference type="GeneID" id="75911920"/>
<feature type="region of interest" description="Disordered" evidence="1">
    <location>
        <begin position="106"/>
        <end position="133"/>
    </location>
</feature>
<keyword evidence="3" id="KW-1185">Reference proteome</keyword>
<protein>
    <submittedName>
        <fullName evidence="2">Uncharacterized protein</fullName>
    </submittedName>
</protein>
<reference evidence="2" key="2">
    <citation type="journal article" date="2022" name="Proc. Natl. Acad. Sci. U.S.A.">
        <title>Diploid-dominant life cycles characterize the early evolution of Fungi.</title>
        <authorList>
            <person name="Amses K.R."/>
            <person name="Simmons D.R."/>
            <person name="Longcore J.E."/>
            <person name="Mondo S.J."/>
            <person name="Seto K."/>
            <person name="Jeronimo G.H."/>
            <person name="Bonds A.E."/>
            <person name="Quandt C.A."/>
            <person name="Davis W.J."/>
            <person name="Chang Y."/>
            <person name="Federici B.A."/>
            <person name="Kuo A."/>
            <person name="LaButti K."/>
            <person name="Pangilinan J."/>
            <person name="Andreopoulos W."/>
            <person name="Tritt A."/>
            <person name="Riley R."/>
            <person name="Hundley H."/>
            <person name="Johnson J."/>
            <person name="Lipzen A."/>
            <person name="Barry K."/>
            <person name="Lang B.F."/>
            <person name="Cuomo C.A."/>
            <person name="Buchler N.E."/>
            <person name="Grigoriev I.V."/>
            <person name="Spatafora J.W."/>
            <person name="Stajich J.E."/>
            <person name="James T.Y."/>
        </authorList>
    </citation>
    <scope>NUCLEOTIDE SEQUENCE</scope>
    <source>
        <strain evidence="2">AG</strain>
    </source>
</reference>
<evidence type="ECO:0000313" key="3">
    <source>
        <dbReference type="Proteomes" id="UP001206595"/>
    </source>
</evidence>
<feature type="compositionally biased region" description="Basic and acidic residues" evidence="1">
    <location>
        <begin position="113"/>
        <end position="127"/>
    </location>
</feature>
<dbReference type="Proteomes" id="UP001206595">
    <property type="component" value="Unassembled WGS sequence"/>
</dbReference>
<accession>A0AAD5EF23</accession>
<organism evidence="2 3">
    <name type="scientific">Umbelopsis ramanniana AG</name>
    <dbReference type="NCBI Taxonomy" id="1314678"/>
    <lineage>
        <taxon>Eukaryota</taxon>
        <taxon>Fungi</taxon>
        <taxon>Fungi incertae sedis</taxon>
        <taxon>Mucoromycota</taxon>
        <taxon>Mucoromycotina</taxon>
        <taxon>Umbelopsidomycetes</taxon>
        <taxon>Umbelopsidales</taxon>
        <taxon>Umbelopsidaceae</taxon>
        <taxon>Umbelopsis</taxon>
    </lineage>
</organism>